<name>C8X0V7_DESRD</name>
<dbReference type="Gene3D" id="2.40.30.10">
    <property type="entry name" value="Translation factors"/>
    <property type="match status" value="1"/>
</dbReference>
<keyword evidence="6" id="KW-0342">GTP-binding</keyword>
<dbReference type="PANTHER" id="PTHR43721:SF22">
    <property type="entry name" value="ELONGATION FACTOR TU, MITOCHONDRIAL"/>
    <property type="match status" value="1"/>
</dbReference>
<dbReference type="Gene3D" id="1.10.10.10">
    <property type="entry name" value="Winged helix-like DNA-binding domain superfamily/Winged helix DNA-binding domain"/>
    <property type="match status" value="1"/>
</dbReference>
<dbReference type="InterPro" id="IPR027417">
    <property type="entry name" value="P-loop_NTPase"/>
</dbReference>
<dbReference type="CDD" id="cd04171">
    <property type="entry name" value="SelB"/>
    <property type="match status" value="1"/>
</dbReference>
<dbReference type="GO" id="GO:0005829">
    <property type="term" value="C:cytosol"/>
    <property type="evidence" value="ECO:0007669"/>
    <property type="project" value="TreeGrafter"/>
</dbReference>
<dbReference type="RefSeq" id="WP_015751212.1">
    <property type="nucleotide sequence ID" value="NC_013223.1"/>
</dbReference>
<keyword evidence="5" id="KW-0648">Protein biosynthesis</keyword>
<dbReference type="Pfam" id="PF25461">
    <property type="entry name" value="Beta-barrel_SelB"/>
    <property type="match status" value="1"/>
</dbReference>
<dbReference type="Pfam" id="PF03144">
    <property type="entry name" value="GTP_EFTU_D2"/>
    <property type="match status" value="1"/>
</dbReference>
<feature type="domain" description="Tr-type G" evidence="9">
    <location>
        <begin position="1"/>
        <end position="171"/>
    </location>
</feature>
<accession>C8X0V7</accession>
<dbReference type="Pfam" id="PF09106">
    <property type="entry name" value="WHD_2nd_SelB"/>
    <property type="match status" value="1"/>
</dbReference>
<evidence type="ECO:0000256" key="5">
    <source>
        <dbReference type="ARBA" id="ARBA00022917"/>
    </source>
</evidence>
<dbReference type="CDD" id="cd15491">
    <property type="entry name" value="selB_III"/>
    <property type="match status" value="1"/>
</dbReference>
<evidence type="ECO:0000256" key="7">
    <source>
        <dbReference type="ARBA" id="ARBA00025526"/>
    </source>
</evidence>
<dbReference type="SUPFAM" id="SSF50447">
    <property type="entry name" value="Translation proteins"/>
    <property type="match status" value="1"/>
</dbReference>
<dbReference type="InterPro" id="IPR000795">
    <property type="entry name" value="T_Tr_GTP-bd_dom"/>
</dbReference>
<dbReference type="InterPro" id="IPR036388">
    <property type="entry name" value="WH-like_DNA-bd_sf"/>
</dbReference>
<keyword evidence="10" id="KW-0251">Elongation factor</keyword>
<dbReference type="HOGENOM" id="CLU_023030_3_0_7"/>
<keyword evidence="11" id="KW-1185">Reference proteome</keyword>
<dbReference type="eggNOG" id="COG3276">
    <property type="taxonomic scope" value="Bacteria"/>
</dbReference>
<dbReference type="OrthoDB" id="9803139at2"/>
<dbReference type="InterPro" id="IPR004535">
    <property type="entry name" value="Transl_elong_SelB"/>
</dbReference>
<dbReference type="Pfam" id="PF09107">
    <property type="entry name" value="WHD_3rd_SelB"/>
    <property type="match status" value="1"/>
</dbReference>
<dbReference type="GO" id="GO:0005525">
    <property type="term" value="F:GTP binding"/>
    <property type="evidence" value="ECO:0007669"/>
    <property type="project" value="UniProtKB-KW"/>
</dbReference>
<dbReference type="InterPro" id="IPR057335">
    <property type="entry name" value="Beta-barrel_SelB"/>
</dbReference>
<evidence type="ECO:0000313" key="10">
    <source>
        <dbReference type="EMBL" id="ACV68054.1"/>
    </source>
</evidence>
<evidence type="ECO:0000256" key="3">
    <source>
        <dbReference type="ARBA" id="ARBA00022490"/>
    </source>
</evidence>
<comment type="function">
    <text evidence="7">Translation factor necessary for the incorporation of selenocysteine into proteins. It probably replaces EF-Tu for the insertion of selenocysteine directed by the UGA codon. SelB binds GTP and GDP.</text>
</comment>
<evidence type="ECO:0000256" key="8">
    <source>
        <dbReference type="ARBA" id="ARBA00031615"/>
    </source>
</evidence>
<evidence type="ECO:0000259" key="9">
    <source>
        <dbReference type="PROSITE" id="PS51722"/>
    </source>
</evidence>
<protein>
    <recommendedName>
        <fullName evidence="2">Selenocysteine-specific elongation factor</fullName>
    </recommendedName>
    <alternativeName>
        <fullName evidence="8">SelB translation factor</fullName>
    </alternativeName>
</protein>
<evidence type="ECO:0000313" key="11">
    <source>
        <dbReference type="Proteomes" id="UP000001052"/>
    </source>
</evidence>
<dbReference type="GO" id="GO:0001514">
    <property type="term" value="P:selenocysteine incorporation"/>
    <property type="evidence" value="ECO:0007669"/>
    <property type="project" value="InterPro"/>
</dbReference>
<dbReference type="Proteomes" id="UP000001052">
    <property type="component" value="Chromosome"/>
</dbReference>
<dbReference type="Gene3D" id="3.40.50.300">
    <property type="entry name" value="P-loop containing nucleotide triphosphate hydrolases"/>
    <property type="match status" value="1"/>
</dbReference>
<dbReference type="NCBIfam" id="TIGR00231">
    <property type="entry name" value="small_GTP"/>
    <property type="match status" value="1"/>
</dbReference>
<dbReference type="SUPFAM" id="SSF50465">
    <property type="entry name" value="EF-Tu/eEF-1alpha/eIF2-gamma C-terminal domain"/>
    <property type="match status" value="1"/>
</dbReference>
<dbReference type="GO" id="GO:0003723">
    <property type="term" value="F:RNA binding"/>
    <property type="evidence" value="ECO:0007669"/>
    <property type="project" value="InterPro"/>
</dbReference>
<evidence type="ECO:0000256" key="1">
    <source>
        <dbReference type="ARBA" id="ARBA00004496"/>
    </source>
</evidence>
<dbReference type="PRINTS" id="PR00315">
    <property type="entry name" value="ELONGATNFCT"/>
</dbReference>
<dbReference type="InterPro" id="IPR005225">
    <property type="entry name" value="Small_GTP-bd"/>
</dbReference>
<dbReference type="InterPro" id="IPR015190">
    <property type="entry name" value="Elong_fac_SelB-wing-hlx_typ-2"/>
</dbReference>
<dbReference type="GO" id="GO:0003746">
    <property type="term" value="F:translation elongation factor activity"/>
    <property type="evidence" value="ECO:0007669"/>
    <property type="project" value="UniProtKB-KW"/>
</dbReference>
<dbReference type="Gene3D" id="1.10.10.2770">
    <property type="match status" value="1"/>
</dbReference>
<dbReference type="FunFam" id="3.40.50.300:FF:001064">
    <property type="entry name" value="Selenocysteine-specific translation elongation factor"/>
    <property type="match status" value="1"/>
</dbReference>
<dbReference type="InterPro" id="IPR004161">
    <property type="entry name" value="EFTu-like_2"/>
</dbReference>
<organism evidence="10 11">
    <name type="scientific">Desulfohalobium retbaense (strain ATCC 49708 / DSM 5692 / JCM 16813 / HR100)</name>
    <dbReference type="NCBI Taxonomy" id="485915"/>
    <lineage>
        <taxon>Bacteria</taxon>
        <taxon>Pseudomonadati</taxon>
        <taxon>Thermodesulfobacteriota</taxon>
        <taxon>Desulfovibrionia</taxon>
        <taxon>Desulfovibrionales</taxon>
        <taxon>Desulfohalobiaceae</taxon>
        <taxon>Desulfohalobium</taxon>
    </lineage>
</organism>
<dbReference type="Pfam" id="PF00009">
    <property type="entry name" value="GTP_EFTU"/>
    <property type="match status" value="1"/>
</dbReference>
<dbReference type="CDD" id="cd03696">
    <property type="entry name" value="SelB_II"/>
    <property type="match status" value="1"/>
</dbReference>
<dbReference type="KEGG" id="drt:Dret_0762"/>
<dbReference type="InterPro" id="IPR050055">
    <property type="entry name" value="EF-Tu_GTPase"/>
</dbReference>
<comment type="subcellular location">
    <subcellularLocation>
        <location evidence="1">Cytoplasm</location>
    </subcellularLocation>
</comment>
<dbReference type="EMBL" id="CP001734">
    <property type="protein sequence ID" value="ACV68054.1"/>
    <property type="molecule type" value="Genomic_DNA"/>
</dbReference>
<keyword evidence="4" id="KW-0547">Nucleotide-binding</keyword>
<dbReference type="SUPFAM" id="SSF46785">
    <property type="entry name" value="Winged helix' DNA-binding domain"/>
    <property type="match status" value="3"/>
</dbReference>
<dbReference type="GO" id="GO:0003924">
    <property type="term" value="F:GTPase activity"/>
    <property type="evidence" value="ECO:0007669"/>
    <property type="project" value="InterPro"/>
</dbReference>
<dbReference type="InterPro" id="IPR036390">
    <property type="entry name" value="WH_DNA-bd_sf"/>
</dbReference>
<keyword evidence="3" id="KW-0963">Cytoplasm</keyword>
<evidence type="ECO:0000256" key="6">
    <source>
        <dbReference type="ARBA" id="ARBA00023134"/>
    </source>
</evidence>
<gene>
    <name evidence="10" type="ordered locus">Dret_0762</name>
</gene>
<dbReference type="SUPFAM" id="SSF52540">
    <property type="entry name" value="P-loop containing nucleoside triphosphate hydrolases"/>
    <property type="match status" value="1"/>
</dbReference>
<dbReference type="STRING" id="485915.Dret_0762"/>
<reference evidence="11" key="1">
    <citation type="submission" date="2009-09" db="EMBL/GenBank/DDBJ databases">
        <title>The complete chromosome of Desulfohalobium retbaense DSM 5692.</title>
        <authorList>
            <consortium name="US DOE Joint Genome Institute (JGI-PGF)"/>
            <person name="Lucas S."/>
            <person name="Copeland A."/>
            <person name="Lapidus A."/>
            <person name="Glavina del Rio T."/>
            <person name="Dalin E."/>
            <person name="Tice H."/>
            <person name="Bruce D."/>
            <person name="Goodwin L."/>
            <person name="Pitluck S."/>
            <person name="Kyrpides N."/>
            <person name="Mavromatis K."/>
            <person name="Ivanova N."/>
            <person name="Mikhailova N."/>
            <person name="Munk A.C."/>
            <person name="Brettin T."/>
            <person name="Detter J.C."/>
            <person name="Han C."/>
            <person name="Tapia R."/>
            <person name="Larimer F."/>
            <person name="Land M."/>
            <person name="Hauser L."/>
            <person name="Markowitz V."/>
            <person name="Cheng J.-F."/>
            <person name="Hugenholtz P."/>
            <person name="Woyke T."/>
            <person name="Wu D."/>
            <person name="Spring S."/>
            <person name="Klenk H.-P."/>
            <person name="Eisen J.A."/>
        </authorList>
    </citation>
    <scope>NUCLEOTIDE SEQUENCE [LARGE SCALE GENOMIC DNA]</scope>
    <source>
        <strain evidence="11">DSM 5692</strain>
    </source>
</reference>
<dbReference type="PROSITE" id="PS51722">
    <property type="entry name" value="G_TR_2"/>
    <property type="match status" value="1"/>
</dbReference>
<evidence type="ECO:0000256" key="2">
    <source>
        <dbReference type="ARBA" id="ARBA00015953"/>
    </source>
</evidence>
<proteinExistence type="predicted"/>
<dbReference type="InterPro" id="IPR009000">
    <property type="entry name" value="Transl_B-barrel_sf"/>
</dbReference>
<dbReference type="InterPro" id="IPR015191">
    <property type="entry name" value="SelB_WHD4"/>
</dbReference>
<dbReference type="NCBIfam" id="TIGR00475">
    <property type="entry name" value="selB"/>
    <property type="match status" value="1"/>
</dbReference>
<dbReference type="InterPro" id="IPR009001">
    <property type="entry name" value="Transl_elong_EF1A/Init_IF2_C"/>
</dbReference>
<sequence length="634" mass="70365">MPVIMGTAGHIDHGKTNLIKALSGIDCDRLKEEKKRGITIELGFAYVDLPGGQRLGIVDVPGHEKFVKNMVAGAAGIDFVLLVVAADEGVMPQTREHLEICSILGIKHGLVALTKVDMVEPDLMELAQEDVRDHLQGTFLEEAPIFPVSAHTGEGVDVLRQAVVSLCGSVQIVRETDLFRLPVDRVFSMRGHGTVITGTLVSGQIDVGDDVEVYPQLKTTRVRGLQVHGQEVQRALAGQRTACNLAGVEVSSLQRGDVLARPGTLIPSQMWDLELTCLSSAPRPLRHRTELHFHHGSREVLARIFLLDRDKLQPGDTALAQVRFTEPMAGVFGDRFVLRAYAPLRTIGGGRVLGPAATKIKRHSSGVEQLQALAKSGERGVVAFQLARAGQSGLDMHRLRVMTGIPGKRLENHLQDLGSKQEALLFDREERAYVHGQVLEELKHRLHAYVQTYHTKHPMRAGVTRSELASGWGQGMPQKLLHFLLERAARDSLVIKEGETFRLPEHRVSLAADQEKFKTLLVQRYKEAGLRPPNLREVLEELDVTAKEAAPLLRMLIEGGELVKVKEELYFDPVAIKGLKDQVRSYFEANETLHPTDFKELTGLSRKYTIPLLEFLDREKVTMRVGDVRQLRQG</sequence>
<dbReference type="PANTHER" id="PTHR43721">
    <property type="entry name" value="ELONGATION FACTOR TU-RELATED"/>
    <property type="match status" value="1"/>
</dbReference>
<reference evidence="10 11" key="2">
    <citation type="journal article" date="2010" name="Stand. Genomic Sci.">
        <title>Complete genome sequence of Desulfohalobium retbaense type strain (HR(100)).</title>
        <authorList>
            <person name="Spring S."/>
            <person name="Nolan M."/>
            <person name="Lapidus A."/>
            <person name="Glavina Del Rio T."/>
            <person name="Copeland A."/>
            <person name="Tice H."/>
            <person name="Cheng J.F."/>
            <person name="Lucas S."/>
            <person name="Land M."/>
            <person name="Chen F."/>
            <person name="Bruce D."/>
            <person name="Goodwin L."/>
            <person name="Pitluck S."/>
            <person name="Ivanova N."/>
            <person name="Mavromatis K."/>
            <person name="Mikhailova N."/>
            <person name="Pati A."/>
            <person name="Chen A."/>
            <person name="Palaniappan K."/>
            <person name="Hauser L."/>
            <person name="Chang Y.J."/>
            <person name="Jeffries C.D."/>
            <person name="Munk C."/>
            <person name="Kiss H."/>
            <person name="Chain P."/>
            <person name="Han C."/>
            <person name="Brettin T."/>
            <person name="Detter J.C."/>
            <person name="Schuler E."/>
            <person name="Goker M."/>
            <person name="Rohde M."/>
            <person name="Bristow J."/>
            <person name="Eisen J.A."/>
            <person name="Markowitz V."/>
            <person name="Hugenholtz P."/>
            <person name="Kyrpides N.C."/>
            <person name="Klenk H.P."/>
        </authorList>
    </citation>
    <scope>NUCLEOTIDE SEQUENCE [LARGE SCALE GENOMIC DNA]</scope>
    <source>
        <strain evidence="10 11">DSM 5692</strain>
    </source>
</reference>
<dbReference type="AlphaFoldDB" id="C8X0V7"/>
<evidence type="ECO:0000256" key="4">
    <source>
        <dbReference type="ARBA" id="ARBA00022741"/>
    </source>
</evidence>